<dbReference type="Proteomes" id="UP000267268">
    <property type="component" value="Chromosome 1"/>
</dbReference>
<dbReference type="AlphaFoldDB" id="A0A3S9P2V0"/>
<proteinExistence type="predicted"/>
<name>A0A3S9P2V0_9BACT</name>
<dbReference type="RefSeq" id="WP_126613890.1">
    <property type="nucleotide sequence ID" value="NZ_CP034562.1"/>
</dbReference>
<protein>
    <submittedName>
        <fullName evidence="2">DUF1684 domain-containing protein</fullName>
    </submittedName>
</protein>
<dbReference type="PANTHER" id="PTHR41913">
    <property type="entry name" value="DUF1684 DOMAIN-CONTAINING PROTEIN"/>
    <property type="match status" value="1"/>
</dbReference>
<keyword evidence="1" id="KW-0812">Transmembrane</keyword>
<keyword evidence="1" id="KW-1133">Transmembrane helix</keyword>
<feature type="transmembrane region" description="Helical" evidence="1">
    <location>
        <begin position="6"/>
        <end position="24"/>
    </location>
</feature>
<reference evidence="2 3" key="1">
    <citation type="submission" date="2018-12" db="EMBL/GenBank/DDBJ databases">
        <title>Flammeovirga pectinis sp. nov., isolated from the gut of the Korean scallop, Patinopecten yessoensis.</title>
        <authorList>
            <person name="Bae J.-W."/>
            <person name="Jeong Y.-S."/>
            <person name="Kang W."/>
        </authorList>
    </citation>
    <scope>NUCLEOTIDE SEQUENCE [LARGE SCALE GENOMIC DNA]</scope>
    <source>
        <strain evidence="2 3">L12M1</strain>
    </source>
</reference>
<dbReference type="Pfam" id="PF07920">
    <property type="entry name" value="DUF1684"/>
    <property type="match status" value="1"/>
</dbReference>
<dbReference type="EMBL" id="CP034562">
    <property type="protein sequence ID" value="AZQ62412.1"/>
    <property type="molecule type" value="Genomic_DNA"/>
</dbReference>
<keyword evidence="3" id="KW-1185">Reference proteome</keyword>
<keyword evidence="1" id="KW-0472">Membrane</keyword>
<gene>
    <name evidence="2" type="ORF">EI427_09230</name>
</gene>
<evidence type="ECO:0000313" key="2">
    <source>
        <dbReference type="EMBL" id="AZQ62412.1"/>
    </source>
</evidence>
<dbReference type="InterPro" id="IPR012467">
    <property type="entry name" value="DUF1684"/>
</dbReference>
<dbReference type="KEGG" id="fll:EI427_09230"/>
<sequence length="213" mass="24343">MKPSTFLKGIVFLFVVIFLGYSYFNSTSEEDTQKYITEITSEREKKDTEFKDESSSPLTEDEKLIFKALSYFPVNADFKVNASLEWYGLPKTVKIKTTKGLPRNYKKVALAKFHLNGKSLSLTLLADAMRNPLTKDVVMVLFTDKTSGKDTYGAGRYIELHNVKKGQLQTTIDFNTSYNPYCAYNENFDCPIPPSENHLETEVKVGEKIFKKH</sequence>
<evidence type="ECO:0000313" key="3">
    <source>
        <dbReference type="Proteomes" id="UP000267268"/>
    </source>
</evidence>
<dbReference type="PANTHER" id="PTHR41913:SF1">
    <property type="entry name" value="DUF1684 DOMAIN-CONTAINING PROTEIN"/>
    <property type="match status" value="1"/>
</dbReference>
<dbReference type="Gene3D" id="6.10.250.1680">
    <property type="match status" value="1"/>
</dbReference>
<evidence type="ECO:0000256" key="1">
    <source>
        <dbReference type="SAM" id="Phobius"/>
    </source>
</evidence>
<accession>A0A3S9P2V0</accession>
<dbReference type="OrthoDB" id="5493262at2"/>
<organism evidence="2 3">
    <name type="scientific">Flammeovirga pectinis</name>
    <dbReference type="NCBI Taxonomy" id="2494373"/>
    <lineage>
        <taxon>Bacteria</taxon>
        <taxon>Pseudomonadati</taxon>
        <taxon>Bacteroidota</taxon>
        <taxon>Cytophagia</taxon>
        <taxon>Cytophagales</taxon>
        <taxon>Flammeovirgaceae</taxon>
        <taxon>Flammeovirga</taxon>
    </lineage>
</organism>